<keyword evidence="3" id="KW-0548">Nucleotidyltransferase</keyword>
<dbReference type="EMBL" id="VBUI01000005">
    <property type="protein sequence ID" value="TLF52643.1"/>
    <property type="molecule type" value="Genomic_DNA"/>
</dbReference>
<keyword evidence="3" id="KW-0695">RNA-directed DNA polymerase</keyword>
<dbReference type="InterPro" id="IPR051083">
    <property type="entry name" value="GrpII_Intron_Splice-Mob/Def"/>
</dbReference>
<dbReference type="InterPro" id="IPR000477">
    <property type="entry name" value="RT_dom"/>
</dbReference>
<evidence type="ECO:0000259" key="2">
    <source>
        <dbReference type="PROSITE" id="PS50878"/>
    </source>
</evidence>
<dbReference type="InterPro" id="IPR025960">
    <property type="entry name" value="RVT_N"/>
</dbReference>
<dbReference type="Pfam" id="PF08388">
    <property type="entry name" value="GIIM"/>
    <property type="match status" value="1"/>
</dbReference>
<dbReference type="RefSeq" id="WP_138179963.1">
    <property type="nucleotide sequence ID" value="NZ_VBUI01000005.1"/>
</dbReference>
<dbReference type="InterPro" id="IPR043502">
    <property type="entry name" value="DNA/RNA_pol_sf"/>
</dbReference>
<sequence length="501" mass="57121">MTAKAGAASDTLGRWEAIPWQTVEQSVRRLQARIVKAVEENRWNKVKSLQRLLTRSRSAKLLAVRRVTENKGKNTPGVDGATWTIPGQKLRGASGLRPRGYRPLPLRRIYIPKPNGKLRPLGIPTIRDRAMQALYLLALDPVAETQADGCSYGFRPMRSCADAIERCFVNLSRRSSPAWVMEGDIKGCFDNISHQWLMRHVPMERRVLEGWLKAGFLDNQVFNPTVAGTPQGGIISPVIANLALDDLEKDLRKEFPRKGPGSYSGRAAKVHLIRYADDFIITASNEEILRDRVLPIVEKFMSERGLELSKEKTRFTHITSGFDFLGQNIRRYSNGKLLIKPAKKSLKSIIDKVKKIVREMWAATAGALIARLNTVIRGWANYHRHVVSKRVFTYLDNEIFNIIWRWAKSRHRRKGARWIKRKYFTRLGFRDWCFTGYRIGATKGKPSAFHLFHAQSVKITRHRLVASALNPYDPAWTSYVSTRRRRLPPAAASLMMALVKA</sequence>
<dbReference type="GO" id="GO:0003964">
    <property type="term" value="F:RNA-directed DNA polymerase activity"/>
    <property type="evidence" value="ECO:0007669"/>
    <property type="project" value="UniProtKB-KW"/>
</dbReference>
<dbReference type="InterPro" id="IPR030931">
    <property type="entry name" value="Group_II_RT_mat"/>
</dbReference>
<organism evidence="3 4">
    <name type="scientific">Halomonas urmiana</name>
    <dbReference type="NCBI Taxonomy" id="490901"/>
    <lineage>
        <taxon>Bacteria</taxon>
        <taxon>Pseudomonadati</taxon>
        <taxon>Pseudomonadota</taxon>
        <taxon>Gammaproteobacteria</taxon>
        <taxon>Oceanospirillales</taxon>
        <taxon>Halomonadaceae</taxon>
        <taxon>Halomonas</taxon>
    </lineage>
</organism>
<evidence type="ECO:0000256" key="1">
    <source>
        <dbReference type="ARBA" id="ARBA00034120"/>
    </source>
</evidence>
<name>A0A5R8MKJ4_9GAMM</name>
<dbReference type="Proteomes" id="UP000306973">
    <property type="component" value="Unassembled WGS sequence"/>
</dbReference>
<dbReference type="EC" id="2.7.7.49" evidence="3"/>
<gene>
    <name evidence="3" type="primary">ltrA</name>
    <name evidence="3" type="ORF">FEI13_04980</name>
</gene>
<keyword evidence="4" id="KW-1185">Reference proteome</keyword>
<dbReference type="CDD" id="cd01651">
    <property type="entry name" value="RT_G2_intron"/>
    <property type="match status" value="1"/>
</dbReference>
<feature type="domain" description="Reverse transcriptase" evidence="2">
    <location>
        <begin position="92"/>
        <end position="329"/>
    </location>
</feature>
<dbReference type="Pfam" id="PF00078">
    <property type="entry name" value="RVT_1"/>
    <property type="match status" value="1"/>
</dbReference>
<dbReference type="PANTHER" id="PTHR34047">
    <property type="entry name" value="NUCLEAR INTRON MATURASE 1, MITOCHONDRIAL-RELATED"/>
    <property type="match status" value="1"/>
</dbReference>
<dbReference type="SUPFAM" id="SSF56672">
    <property type="entry name" value="DNA/RNA polymerases"/>
    <property type="match status" value="1"/>
</dbReference>
<evidence type="ECO:0000313" key="4">
    <source>
        <dbReference type="Proteomes" id="UP000306973"/>
    </source>
</evidence>
<proteinExistence type="inferred from homology"/>
<reference evidence="3 4" key="1">
    <citation type="journal article" date="2007" name="Int. J. Syst. Evol. Microbiol.">
        <title>Halomonas saccharevitans sp. nov., Halomonas arcis sp. nov. and Halomonas subterranea sp. nov., halophilic bacteria isolated from hypersaline environments of China.</title>
        <authorList>
            <person name="Xu X.W."/>
            <person name="Wu Y.H."/>
            <person name="Zhou Z."/>
            <person name="Wang C.S."/>
            <person name="Zhou Y.G."/>
            <person name="Zhang H.B."/>
            <person name="Wang Y."/>
            <person name="Wu M."/>
        </authorList>
    </citation>
    <scope>NUCLEOTIDE SEQUENCE [LARGE SCALE GENOMIC DNA]</scope>
    <source>
        <strain evidence="3 4">TBZ3</strain>
    </source>
</reference>
<dbReference type="NCBIfam" id="TIGR04416">
    <property type="entry name" value="group_II_RT_mat"/>
    <property type="match status" value="1"/>
</dbReference>
<dbReference type="PANTHER" id="PTHR34047:SF8">
    <property type="entry name" value="PROTEIN YKFC"/>
    <property type="match status" value="1"/>
</dbReference>
<comment type="caution">
    <text evidence="3">The sequence shown here is derived from an EMBL/GenBank/DDBJ whole genome shotgun (WGS) entry which is preliminary data.</text>
</comment>
<comment type="similarity">
    <text evidence="1">Belongs to the bacterial reverse transcriptase family.</text>
</comment>
<dbReference type="InterPro" id="IPR013597">
    <property type="entry name" value="Mat_intron_G2"/>
</dbReference>
<accession>A0A5R8MKJ4</accession>
<protein>
    <submittedName>
        <fullName evidence="3">Group II intron reverse transcriptase/maturase</fullName>
        <ecNumber evidence="3">2.7.7.49</ecNumber>
    </submittedName>
</protein>
<dbReference type="AlphaFoldDB" id="A0A5R8MKJ4"/>
<evidence type="ECO:0000313" key="3">
    <source>
        <dbReference type="EMBL" id="TLF52643.1"/>
    </source>
</evidence>
<keyword evidence="3" id="KW-0808">Transferase</keyword>
<dbReference type="PROSITE" id="PS50878">
    <property type="entry name" value="RT_POL"/>
    <property type="match status" value="1"/>
</dbReference>
<dbReference type="Pfam" id="PF13655">
    <property type="entry name" value="RVT_N"/>
    <property type="match status" value="1"/>
</dbReference>
<dbReference type="OrthoDB" id="9793236at2"/>